<proteinExistence type="predicted"/>
<feature type="compositionally biased region" description="Polar residues" evidence="1">
    <location>
        <begin position="203"/>
        <end position="233"/>
    </location>
</feature>
<feature type="region of interest" description="Disordered" evidence="1">
    <location>
        <begin position="15"/>
        <end position="38"/>
    </location>
</feature>
<keyword evidence="2" id="KW-0812">Transmembrane</keyword>
<evidence type="ECO:0000313" key="4">
    <source>
        <dbReference type="Proteomes" id="UP001153555"/>
    </source>
</evidence>
<feature type="transmembrane region" description="Helical" evidence="2">
    <location>
        <begin position="435"/>
        <end position="454"/>
    </location>
</feature>
<feature type="region of interest" description="Disordered" evidence="1">
    <location>
        <begin position="189"/>
        <end position="233"/>
    </location>
</feature>
<dbReference type="GO" id="GO:0010090">
    <property type="term" value="P:trichome morphogenesis"/>
    <property type="evidence" value="ECO:0007669"/>
    <property type="project" value="InterPro"/>
</dbReference>
<protein>
    <submittedName>
        <fullName evidence="3">Protein CPR-5</fullName>
    </submittedName>
</protein>
<feature type="transmembrane region" description="Helical" evidence="2">
    <location>
        <begin position="509"/>
        <end position="533"/>
    </location>
</feature>
<organism evidence="3 4">
    <name type="scientific">Striga hermonthica</name>
    <name type="common">Purple witchweed</name>
    <name type="synonym">Buchnera hermonthica</name>
    <dbReference type="NCBI Taxonomy" id="68872"/>
    <lineage>
        <taxon>Eukaryota</taxon>
        <taxon>Viridiplantae</taxon>
        <taxon>Streptophyta</taxon>
        <taxon>Embryophyta</taxon>
        <taxon>Tracheophyta</taxon>
        <taxon>Spermatophyta</taxon>
        <taxon>Magnoliopsida</taxon>
        <taxon>eudicotyledons</taxon>
        <taxon>Gunneridae</taxon>
        <taxon>Pentapetalae</taxon>
        <taxon>asterids</taxon>
        <taxon>lamiids</taxon>
        <taxon>Lamiales</taxon>
        <taxon>Orobanchaceae</taxon>
        <taxon>Buchnereae</taxon>
        <taxon>Striga</taxon>
    </lineage>
</organism>
<dbReference type="OrthoDB" id="2017423at2759"/>
<reference evidence="3" key="1">
    <citation type="submission" date="2019-12" db="EMBL/GenBank/DDBJ databases">
        <authorList>
            <person name="Scholes J."/>
        </authorList>
    </citation>
    <scope>NUCLEOTIDE SEQUENCE</scope>
</reference>
<name>A0A9N7N7C5_STRHE</name>
<dbReference type="InterPro" id="IPR044708">
    <property type="entry name" value="CPR5"/>
</dbReference>
<evidence type="ECO:0000313" key="3">
    <source>
        <dbReference type="EMBL" id="CAA0823563.1"/>
    </source>
</evidence>
<dbReference type="PANTHER" id="PTHR35322">
    <property type="entry name" value="PROTEIN CPR-5"/>
    <property type="match status" value="1"/>
</dbReference>
<feature type="non-terminal residue" evidence="3">
    <location>
        <position position="1"/>
    </location>
</feature>
<feature type="transmembrane region" description="Helical" evidence="2">
    <location>
        <begin position="342"/>
        <end position="361"/>
    </location>
</feature>
<feature type="transmembrane region" description="Helical" evidence="2">
    <location>
        <begin position="466"/>
        <end position="489"/>
    </location>
</feature>
<dbReference type="GO" id="GO:0010150">
    <property type="term" value="P:leaf senescence"/>
    <property type="evidence" value="ECO:0007669"/>
    <property type="project" value="InterPro"/>
</dbReference>
<keyword evidence="2" id="KW-0472">Membrane</keyword>
<dbReference type="AlphaFoldDB" id="A0A9N7N7C5"/>
<dbReference type="EMBL" id="CACSLK010024540">
    <property type="protein sequence ID" value="CAA0823563.1"/>
    <property type="molecule type" value="Genomic_DNA"/>
</dbReference>
<dbReference type="PANTHER" id="PTHR35322:SF2">
    <property type="entry name" value="PROTEIN CPR-5"/>
    <property type="match status" value="1"/>
</dbReference>
<evidence type="ECO:0000256" key="1">
    <source>
        <dbReference type="SAM" id="MobiDB-lite"/>
    </source>
</evidence>
<gene>
    <name evidence="3" type="ORF">SHERM_20714</name>
</gene>
<keyword evidence="4" id="KW-1185">Reference proteome</keyword>
<evidence type="ECO:0000256" key="2">
    <source>
        <dbReference type="SAM" id="Phobius"/>
    </source>
</evidence>
<accession>A0A9N7N7C5</accession>
<feature type="transmembrane region" description="Helical" evidence="2">
    <location>
        <begin position="404"/>
        <end position="423"/>
    </location>
</feature>
<dbReference type="Proteomes" id="UP001153555">
    <property type="component" value="Unassembled WGS sequence"/>
</dbReference>
<dbReference type="GO" id="GO:0006952">
    <property type="term" value="P:defense response"/>
    <property type="evidence" value="ECO:0007669"/>
    <property type="project" value="InterPro"/>
</dbReference>
<keyword evidence="2" id="KW-1133">Transmembrane helix</keyword>
<comment type="caution">
    <text evidence="3">The sequence shown here is derived from an EMBL/GenBank/DDBJ whole genome shotgun (WGS) entry which is preliminary data.</text>
</comment>
<sequence>GSRVRVYIALSPCQVGDQRDPRGEETSEGLIGEENQSEEESTLKDSGFVRIFRSSNHPCNYFGLAKQALFNPWEMYVLLWLYSDSCSFCVLSMSTRGIYTCTYANPILFIVCIACLKVFGEKFDNFVENFEKSFRSTLMTLRLISDIPQNIHEQAQRARFVRCSCSCSLDKLKNPICFHEAQDNLQSLSSGEQHQEVLGPRTSLDQVQDSSRPLGQSQSQTPTRMEEITSTNSMSRELVLHDKNDERQLAHSNTDQFSMLSTIEKSIIEQTRSNDLKAFEIGLIMKKMQLKEKQLELKSSANILERWKFSMGLSKASFKAEKFKTQLQEMRQVEQLKKCLDFLVAGLVMMLFSLGYGTYVYSHRRIIEATEACSPHTESKSWWMPKSMATFNTGLHLLKCQIQVLSRMLFGILMIGAIAFLLIQRSSASHHTMPVTFILLLLGVMCGYAGKFCVDTLGGSGSQWLIYWEALCSLHFFSNVFSSYLYVILNGPITVVERAEGKSPVLFPYWVRRVIFFALLLIMPLFCGLMPFAGPREWFEHFRSGALGFLTVVDD</sequence>